<keyword evidence="7" id="KW-0645">Protease</keyword>
<organism evidence="7 8">
    <name type="scientific">Actinocorallia herbida</name>
    <dbReference type="NCBI Taxonomy" id="58109"/>
    <lineage>
        <taxon>Bacteria</taxon>
        <taxon>Bacillati</taxon>
        <taxon>Actinomycetota</taxon>
        <taxon>Actinomycetes</taxon>
        <taxon>Streptosporangiales</taxon>
        <taxon>Thermomonosporaceae</taxon>
        <taxon>Actinocorallia</taxon>
    </lineage>
</organism>
<sequence length="218" mass="22754">MEDAISYRSGAPVSRDRAHTLFAQTMGHVAATTAVFALGSYLGRDAGGGAAIAAFLGAFGALIAMRFATRSLPLTVALLMAFGLLMGLAMGPTLAYYADADPDALWRAGGATSLFVAATGTAGYATRRDLTGVARVSSWALLALIVFGIVLAFVSIPGGALVYSVIGLVIFAALIMVDFQRLRTGEDTEAPFLAASIFLDVLNVFLLFLTLFSGRSER</sequence>
<feature type="transmembrane region" description="Helical" evidence="6">
    <location>
        <begin position="191"/>
        <end position="212"/>
    </location>
</feature>
<keyword evidence="7" id="KW-0378">Hydrolase</keyword>
<feature type="transmembrane region" description="Helical" evidence="6">
    <location>
        <begin position="48"/>
        <end position="69"/>
    </location>
</feature>
<keyword evidence="5 6" id="KW-0472">Membrane</keyword>
<evidence type="ECO:0000256" key="4">
    <source>
        <dbReference type="ARBA" id="ARBA00022989"/>
    </source>
</evidence>
<evidence type="ECO:0000256" key="2">
    <source>
        <dbReference type="ARBA" id="ARBA00010350"/>
    </source>
</evidence>
<comment type="similarity">
    <text evidence="2 6">Belongs to the BI1 family.</text>
</comment>
<feature type="transmembrane region" description="Helical" evidence="6">
    <location>
        <begin position="104"/>
        <end position="124"/>
    </location>
</feature>
<dbReference type="OrthoDB" id="9793828at2"/>
<evidence type="ECO:0000256" key="5">
    <source>
        <dbReference type="ARBA" id="ARBA00023136"/>
    </source>
</evidence>
<evidence type="ECO:0000256" key="6">
    <source>
        <dbReference type="RuleBase" id="RU004379"/>
    </source>
</evidence>
<protein>
    <submittedName>
        <fullName evidence="7">Modulator of FtsH protease</fullName>
    </submittedName>
</protein>
<dbReference type="GO" id="GO:0006508">
    <property type="term" value="P:proteolysis"/>
    <property type="evidence" value="ECO:0007669"/>
    <property type="project" value="UniProtKB-KW"/>
</dbReference>
<dbReference type="Proteomes" id="UP000272400">
    <property type="component" value="Unassembled WGS sequence"/>
</dbReference>
<evidence type="ECO:0000313" key="7">
    <source>
        <dbReference type="EMBL" id="ROO87747.1"/>
    </source>
</evidence>
<feature type="transmembrane region" description="Helical" evidence="6">
    <location>
        <begin position="21"/>
        <end position="42"/>
    </location>
</feature>
<keyword evidence="8" id="KW-1185">Reference proteome</keyword>
<feature type="transmembrane region" description="Helical" evidence="6">
    <location>
        <begin position="160"/>
        <end position="179"/>
    </location>
</feature>
<proteinExistence type="inferred from homology"/>
<dbReference type="AlphaFoldDB" id="A0A3N1D2I6"/>
<comment type="subcellular location">
    <subcellularLocation>
        <location evidence="1">Membrane</location>
        <topology evidence="1">Multi-pass membrane protein</topology>
    </subcellularLocation>
</comment>
<feature type="transmembrane region" description="Helical" evidence="6">
    <location>
        <begin position="76"/>
        <end position="98"/>
    </location>
</feature>
<dbReference type="GO" id="GO:0008233">
    <property type="term" value="F:peptidase activity"/>
    <property type="evidence" value="ECO:0007669"/>
    <property type="project" value="UniProtKB-KW"/>
</dbReference>
<dbReference type="PANTHER" id="PTHR23291">
    <property type="entry name" value="BAX INHIBITOR-RELATED"/>
    <property type="match status" value="1"/>
</dbReference>
<feature type="transmembrane region" description="Helical" evidence="6">
    <location>
        <begin position="136"/>
        <end position="154"/>
    </location>
</feature>
<dbReference type="Pfam" id="PF01027">
    <property type="entry name" value="Bax1-I"/>
    <property type="match status" value="1"/>
</dbReference>
<evidence type="ECO:0000313" key="8">
    <source>
        <dbReference type="Proteomes" id="UP000272400"/>
    </source>
</evidence>
<evidence type="ECO:0000256" key="3">
    <source>
        <dbReference type="ARBA" id="ARBA00022692"/>
    </source>
</evidence>
<dbReference type="InterPro" id="IPR006214">
    <property type="entry name" value="Bax_inhibitor_1-related"/>
</dbReference>
<keyword evidence="4 6" id="KW-1133">Transmembrane helix</keyword>
<dbReference type="PANTHER" id="PTHR23291:SF50">
    <property type="entry name" value="PROTEIN LIFEGUARD 4"/>
    <property type="match status" value="1"/>
</dbReference>
<gene>
    <name evidence="7" type="ORF">EDD29_5383</name>
</gene>
<comment type="caution">
    <text evidence="7">The sequence shown here is derived from an EMBL/GenBank/DDBJ whole genome shotgun (WGS) entry which is preliminary data.</text>
</comment>
<dbReference type="GO" id="GO:0005886">
    <property type="term" value="C:plasma membrane"/>
    <property type="evidence" value="ECO:0007669"/>
    <property type="project" value="TreeGrafter"/>
</dbReference>
<evidence type="ECO:0000256" key="1">
    <source>
        <dbReference type="ARBA" id="ARBA00004141"/>
    </source>
</evidence>
<dbReference type="EMBL" id="RJKE01000001">
    <property type="protein sequence ID" value="ROO87747.1"/>
    <property type="molecule type" value="Genomic_DNA"/>
</dbReference>
<accession>A0A3N1D2I6</accession>
<name>A0A3N1D2I6_9ACTN</name>
<reference evidence="7 8" key="1">
    <citation type="submission" date="2018-11" db="EMBL/GenBank/DDBJ databases">
        <title>Sequencing the genomes of 1000 actinobacteria strains.</title>
        <authorList>
            <person name="Klenk H.-P."/>
        </authorList>
    </citation>
    <scope>NUCLEOTIDE SEQUENCE [LARGE SCALE GENOMIC DNA]</scope>
    <source>
        <strain evidence="7 8">DSM 44254</strain>
    </source>
</reference>
<keyword evidence="3 6" id="KW-0812">Transmembrane</keyword>